<protein>
    <submittedName>
        <fullName evidence="2">Endonuclease/exonuclease/phosphatase family metal-dependent hydrolase</fullName>
    </submittedName>
</protein>
<keyword evidence="3" id="KW-1185">Reference proteome</keyword>
<dbReference type="GO" id="GO:0004519">
    <property type="term" value="F:endonuclease activity"/>
    <property type="evidence" value="ECO:0007669"/>
    <property type="project" value="UniProtKB-KW"/>
</dbReference>
<dbReference type="RefSeq" id="WP_307328265.1">
    <property type="nucleotide sequence ID" value="NZ_JAUSUG010000016.1"/>
</dbReference>
<comment type="caution">
    <text evidence="2">The sequence shown here is derived from an EMBL/GenBank/DDBJ whole genome shotgun (WGS) entry which is preliminary data.</text>
</comment>
<gene>
    <name evidence="2" type="ORF">J2S74_003734</name>
</gene>
<dbReference type="Pfam" id="PF03372">
    <property type="entry name" value="Exo_endo_phos"/>
    <property type="match status" value="1"/>
</dbReference>
<organism evidence="2 3">
    <name type="scientific">Evansella vedderi</name>
    <dbReference type="NCBI Taxonomy" id="38282"/>
    <lineage>
        <taxon>Bacteria</taxon>
        <taxon>Bacillati</taxon>
        <taxon>Bacillota</taxon>
        <taxon>Bacilli</taxon>
        <taxon>Bacillales</taxon>
        <taxon>Bacillaceae</taxon>
        <taxon>Evansella</taxon>
    </lineage>
</organism>
<dbReference type="PANTHER" id="PTHR14859">
    <property type="entry name" value="CALCOFLUOR WHITE HYPERSENSITIVE PROTEIN PRECURSOR"/>
    <property type="match status" value="1"/>
</dbReference>
<name>A0ABT9ZZN1_9BACI</name>
<keyword evidence="2" id="KW-0540">Nuclease</keyword>
<dbReference type="Gene3D" id="3.60.10.10">
    <property type="entry name" value="Endonuclease/exonuclease/phosphatase"/>
    <property type="match status" value="1"/>
</dbReference>
<dbReference type="SUPFAM" id="SSF56219">
    <property type="entry name" value="DNase I-like"/>
    <property type="match status" value="1"/>
</dbReference>
<dbReference type="PANTHER" id="PTHR14859:SF15">
    <property type="entry name" value="ENDONUCLEASE_EXONUCLEASE_PHOSPHATASE DOMAIN-CONTAINING PROTEIN"/>
    <property type="match status" value="1"/>
</dbReference>
<dbReference type="GO" id="GO:0016787">
    <property type="term" value="F:hydrolase activity"/>
    <property type="evidence" value="ECO:0007669"/>
    <property type="project" value="UniProtKB-KW"/>
</dbReference>
<sequence length="245" mass="28184">MQIKVLTFNIHHGKGLDKMVNLRRISNVIKSSKANIIGLNEVDKHFSKRSDYEDQAQWLAKDLNMEYVFGPAITLRGKGQSSIRQYGNALLTQFPIIKSKNHPFDFLPRVVEDRALLEVDIKVNNRILTIFVTHLSLAPFLHQKQTQFILETVAACNYVPIMMGDWNMKPFSKSWRLITSQLKDTNTDHKSNFTFPSRRPTMKLDYIFVNPQVEVLNAGSYAYDLQASDHLPFLATLKINLCNDK</sequence>
<accession>A0ABT9ZZN1</accession>
<evidence type="ECO:0000259" key="1">
    <source>
        <dbReference type="Pfam" id="PF03372"/>
    </source>
</evidence>
<reference evidence="2 3" key="1">
    <citation type="submission" date="2023-07" db="EMBL/GenBank/DDBJ databases">
        <title>Genomic Encyclopedia of Type Strains, Phase IV (KMG-IV): sequencing the most valuable type-strain genomes for metagenomic binning, comparative biology and taxonomic classification.</title>
        <authorList>
            <person name="Goeker M."/>
        </authorList>
    </citation>
    <scope>NUCLEOTIDE SEQUENCE [LARGE SCALE GENOMIC DNA]</scope>
    <source>
        <strain evidence="2 3">DSM 9768</strain>
    </source>
</reference>
<keyword evidence="2" id="KW-0255">Endonuclease</keyword>
<keyword evidence="2" id="KW-0378">Hydrolase</keyword>
<dbReference type="InterPro" id="IPR036691">
    <property type="entry name" value="Endo/exonu/phosph_ase_sf"/>
</dbReference>
<dbReference type="Proteomes" id="UP001230005">
    <property type="component" value="Unassembled WGS sequence"/>
</dbReference>
<dbReference type="EMBL" id="JAUSUG010000016">
    <property type="protein sequence ID" value="MDQ0256314.1"/>
    <property type="molecule type" value="Genomic_DNA"/>
</dbReference>
<dbReference type="InterPro" id="IPR051916">
    <property type="entry name" value="GPI-anchor_lipid_remodeler"/>
</dbReference>
<dbReference type="InterPro" id="IPR005135">
    <property type="entry name" value="Endo/exonuclease/phosphatase"/>
</dbReference>
<proteinExistence type="predicted"/>
<evidence type="ECO:0000313" key="2">
    <source>
        <dbReference type="EMBL" id="MDQ0256314.1"/>
    </source>
</evidence>
<feature type="domain" description="Endonuclease/exonuclease/phosphatase" evidence="1">
    <location>
        <begin position="6"/>
        <end position="230"/>
    </location>
</feature>
<evidence type="ECO:0000313" key="3">
    <source>
        <dbReference type="Proteomes" id="UP001230005"/>
    </source>
</evidence>